<dbReference type="FunFam" id="3.30.565.10:FF:000006">
    <property type="entry name" value="Sensor histidine kinase WalK"/>
    <property type="match status" value="1"/>
</dbReference>
<feature type="domain" description="PAS" evidence="17">
    <location>
        <begin position="273"/>
        <end position="309"/>
    </location>
</feature>
<evidence type="ECO:0000256" key="11">
    <source>
        <dbReference type="ARBA" id="ARBA00022989"/>
    </source>
</evidence>
<dbReference type="EMBL" id="CP060096">
    <property type="protein sequence ID" value="QSZ27088.1"/>
    <property type="molecule type" value="Genomic_DNA"/>
</dbReference>
<dbReference type="SUPFAM" id="SSF103190">
    <property type="entry name" value="Sensory domain-like"/>
    <property type="match status" value="1"/>
</dbReference>
<accession>A0A975AVB0</accession>
<keyword evidence="4" id="KW-1003">Cell membrane</keyword>
<sequence>MTLQILNISIQKEGLVIISVKKDKFKSIKWFQTLQWKIILIYGLLVLVAMGIIWVYLYNSLESYHMKNFDSYIQAQVKGMSCTLKDNLESNKNLNNIISMYLGPNSNIKYVYILDKNGNILASSTGDKGKFLTTAVVKALHGNKSSETTKDYNSNEELKSFAVPVVNSDGSISGVVYMSGSLNSVYDVLSDINMILLSATLFAVFVTVILGYFLSCAITNPIKEVTKYAHEMALGNFDVKINIKSRDEIGNLGSMFNFMSQRLKHTLDEMKNEKSKVEAIISFMTDGVIAVDSKKDIILYNDAAEKMIGEKLGIGQSVENLANGKISINGGTFLCNEKILTSFVTPINADENIEGYVFVLHDITEQQELENMRKEFVANVSHELRTPLTTIKSYTETLLNADVDKAFIDKFLGIIDKEVDRMVRLVKDLLLLSRMDSNGKLKLESVNLNKFVEDIIQNLKIEMEKKNQILSLSLKDAKKNVNIDKDKMEQVIINIVANAIKYTPEGGCIRVYTDYDEEAAYIIVQDNGIGIPEKDLSRIFERFYRVDKGRSRELGGTGLGLSIAKEIVEAHKGEINIESEIDKGTVVKIILKYN</sequence>
<gene>
    <name evidence="19" type="ORF">ACETAC_09500</name>
</gene>
<evidence type="ECO:0000256" key="2">
    <source>
        <dbReference type="ARBA" id="ARBA00004651"/>
    </source>
</evidence>
<dbReference type="SUPFAM" id="SSF158472">
    <property type="entry name" value="HAMP domain-like"/>
    <property type="match status" value="1"/>
</dbReference>
<keyword evidence="12" id="KW-0902">Two-component regulatory system</keyword>
<dbReference type="Pfam" id="PF00512">
    <property type="entry name" value="HisKA"/>
    <property type="match status" value="1"/>
</dbReference>
<keyword evidence="11 15" id="KW-1133">Transmembrane helix</keyword>
<dbReference type="Gene3D" id="3.30.450.20">
    <property type="entry name" value="PAS domain"/>
    <property type="match status" value="2"/>
</dbReference>
<dbReference type="CDD" id="cd06225">
    <property type="entry name" value="HAMP"/>
    <property type="match status" value="1"/>
</dbReference>
<dbReference type="PANTHER" id="PTHR45453:SF1">
    <property type="entry name" value="PHOSPHATE REGULON SENSOR PROTEIN PHOR"/>
    <property type="match status" value="1"/>
</dbReference>
<evidence type="ECO:0000259" key="18">
    <source>
        <dbReference type="PROSITE" id="PS50885"/>
    </source>
</evidence>
<dbReference type="SUPFAM" id="SSF55785">
    <property type="entry name" value="PYP-like sensor domain (PAS domain)"/>
    <property type="match status" value="1"/>
</dbReference>
<dbReference type="InterPro" id="IPR003660">
    <property type="entry name" value="HAMP_dom"/>
</dbReference>
<dbReference type="InterPro" id="IPR003661">
    <property type="entry name" value="HisK_dim/P_dom"/>
</dbReference>
<feature type="domain" description="HAMP" evidence="18">
    <location>
        <begin position="216"/>
        <end position="268"/>
    </location>
</feature>
<dbReference type="Proteomes" id="UP000671913">
    <property type="component" value="Chromosome"/>
</dbReference>
<evidence type="ECO:0000256" key="14">
    <source>
        <dbReference type="SAM" id="Coils"/>
    </source>
</evidence>
<dbReference type="SMART" id="SM00304">
    <property type="entry name" value="HAMP"/>
    <property type="match status" value="1"/>
</dbReference>
<keyword evidence="8" id="KW-0547">Nucleotide-binding</keyword>
<dbReference type="KEGG" id="aaut:ACETAC_09500"/>
<evidence type="ECO:0000256" key="5">
    <source>
        <dbReference type="ARBA" id="ARBA00022553"/>
    </source>
</evidence>
<proteinExistence type="predicted"/>
<dbReference type="SUPFAM" id="SSF47384">
    <property type="entry name" value="Homodimeric domain of signal transducing histidine kinase"/>
    <property type="match status" value="1"/>
</dbReference>
<dbReference type="Pfam" id="PF02518">
    <property type="entry name" value="HATPase_c"/>
    <property type="match status" value="1"/>
</dbReference>
<reference evidence="19" key="1">
    <citation type="submission" date="2020-08" db="EMBL/GenBank/DDBJ databases">
        <title>Genomic insights into the carbon and energy metabolism of the first obligate autotrophic acetogenic bacterium Aceticella autotrophica gen. nov., sp. nov.</title>
        <authorList>
            <person name="Toshchakov S.V."/>
            <person name="Elcheninov A.G."/>
            <person name="Kublanov I.V."/>
            <person name="Frolov E.N."/>
            <person name="Lebedinsky A.V."/>
        </authorList>
    </citation>
    <scope>NUCLEOTIDE SEQUENCE</scope>
    <source>
        <strain evidence="19">3443-3Ac</strain>
    </source>
</reference>
<dbReference type="FunFam" id="1.10.287.130:FF:000001">
    <property type="entry name" value="Two-component sensor histidine kinase"/>
    <property type="match status" value="1"/>
</dbReference>
<dbReference type="InterPro" id="IPR057640">
    <property type="entry name" value="Cache_WalK"/>
</dbReference>
<dbReference type="PROSITE" id="PS50109">
    <property type="entry name" value="HIS_KIN"/>
    <property type="match status" value="1"/>
</dbReference>
<dbReference type="GO" id="GO:0004721">
    <property type="term" value="F:phosphoprotein phosphatase activity"/>
    <property type="evidence" value="ECO:0007669"/>
    <property type="project" value="TreeGrafter"/>
</dbReference>
<dbReference type="PANTHER" id="PTHR45453">
    <property type="entry name" value="PHOSPHATE REGULON SENSOR PROTEIN PHOR"/>
    <property type="match status" value="1"/>
</dbReference>
<protein>
    <recommendedName>
        <fullName evidence="3">histidine kinase</fullName>
        <ecNumber evidence="3">2.7.13.3</ecNumber>
    </recommendedName>
</protein>
<evidence type="ECO:0000256" key="10">
    <source>
        <dbReference type="ARBA" id="ARBA00022840"/>
    </source>
</evidence>
<evidence type="ECO:0000256" key="7">
    <source>
        <dbReference type="ARBA" id="ARBA00022692"/>
    </source>
</evidence>
<dbReference type="Pfam" id="PF00672">
    <property type="entry name" value="HAMP"/>
    <property type="match status" value="1"/>
</dbReference>
<keyword evidence="7 15" id="KW-0812">Transmembrane</keyword>
<dbReference type="SUPFAM" id="SSF55874">
    <property type="entry name" value="ATPase domain of HSP90 chaperone/DNA topoisomerase II/histidine kinase"/>
    <property type="match status" value="1"/>
</dbReference>
<keyword evidence="20" id="KW-1185">Reference proteome</keyword>
<feature type="transmembrane region" description="Helical" evidence="15">
    <location>
        <begin position="194"/>
        <end position="214"/>
    </location>
</feature>
<dbReference type="SMART" id="SM00388">
    <property type="entry name" value="HisKA"/>
    <property type="match status" value="1"/>
</dbReference>
<keyword evidence="10" id="KW-0067">ATP-binding</keyword>
<evidence type="ECO:0000256" key="8">
    <source>
        <dbReference type="ARBA" id="ARBA00022741"/>
    </source>
</evidence>
<evidence type="ECO:0000256" key="15">
    <source>
        <dbReference type="SAM" id="Phobius"/>
    </source>
</evidence>
<dbReference type="PROSITE" id="PS50112">
    <property type="entry name" value="PAS"/>
    <property type="match status" value="1"/>
</dbReference>
<dbReference type="InterPro" id="IPR029151">
    <property type="entry name" value="Sensor-like_sf"/>
</dbReference>
<dbReference type="RefSeq" id="WP_431731791.1">
    <property type="nucleotide sequence ID" value="NZ_CP060096.1"/>
</dbReference>
<dbReference type="Gene3D" id="1.10.287.130">
    <property type="match status" value="1"/>
</dbReference>
<comment type="subcellular location">
    <subcellularLocation>
        <location evidence="2">Cell membrane</location>
        <topology evidence="2">Multi-pass membrane protein</topology>
    </subcellularLocation>
</comment>
<evidence type="ECO:0000313" key="20">
    <source>
        <dbReference type="Proteomes" id="UP000671913"/>
    </source>
</evidence>
<dbReference type="InterPro" id="IPR000014">
    <property type="entry name" value="PAS"/>
</dbReference>
<dbReference type="InterPro" id="IPR003594">
    <property type="entry name" value="HATPase_dom"/>
</dbReference>
<dbReference type="InterPro" id="IPR005467">
    <property type="entry name" value="His_kinase_dom"/>
</dbReference>
<dbReference type="Gene3D" id="3.30.565.10">
    <property type="entry name" value="Histidine kinase-like ATPase, C-terminal domain"/>
    <property type="match status" value="1"/>
</dbReference>
<evidence type="ECO:0000256" key="9">
    <source>
        <dbReference type="ARBA" id="ARBA00022777"/>
    </source>
</evidence>
<evidence type="ECO:0000259" key="16">
    <source>
        <dbReference type="PROSITE" id="PS50109"/>
    </source>
</evidence>
<feature type="transmembrane region" description="Helical" evidence="15">
    <location>
        <begin position="39"/>
        <end position="58"/>
    </location>
</feature>
<dbReference type="GO" id="GO:0000155">
    <property type="term" value="F:phosphorelay sensor kinase activity"/>
    <property type="evidence" value="ECO:0007669"/>
    <property type="project" value="InterPro"/>
</dbReference>
<dbReference type="PRINTS" id="PR00344">
    <property type="entry name" value="BCTRLSENSOR"/>
</dbReference>
<comment type="catalytic activity">
    <reaction evidence="1">
        <text>ATP + protein L-histidine = ADP + protein N-phospho-L-histidine.</text>
        <dbReference type="EC" id="2.7.13.3"/>
    </reaction>
</comment>
<evidence type="ECO:0000256" key="4">
    <source>
        <dbReference type="ARBA" id="ARBA00022475"/>
    </source>
</evidence>
<organism evidence="19 20">
    <name type="scientific">Aceticella autotrophica</name>
    <dbReference type="NCBI Taxonomy" id="2755338"/>
    <lineage>
        <taxon>Bacteria</taxon>
        <taxon>Bacillati</taxon>
        <taxon>Bacillota</taxon>
        <taxon>Clostridia</taxon>
        <taxon>Thermoanaerobacterales</taxon>
        <taxon>Thermoanaerobacteraceae</taxon>
        <taxon>Aceticella</taxon>
    </lineage>
</organism>
<dbReference type="InterPro" id="IPR004358">
    <property type="entry name" value="Sig_transdc_His_kin-like_C"/>
</dbReference>
<keyword evidence="14" id="KW-0175">Coiled coil</keyword>
<dbReference type="CDD" id="cd00082">
    <property type="entry name" value="HisKA"/>
    <property type="match status" value="1"/>
</dbReference>
<dbReference type="AlphaFoldDB" id="A0A975AVB0"/>
<keyword evidence="13 15" id="KW-0472">Membrane</keyword>
<dbReference type="Gene3D" id="1.10.8.500">
    <property type="entry name" value="HAMP domain in histidine kinase"/>
    <property type="match status" value="1"/>
</dbReference>
<keyword evidence="5" id="KW-0597">Phosphoprotein</keyword>
<dbReference type="InterPro" id="IPR050351">
    <property type="entry name" value="BphY/WalK/GraS-like"/>
</dbReference>
<dbReference type="CDD" id="cd00075">
    <property type="entry name" value="HATPase"/>
    <property type="match status" value="1"/>
</dbReference>
<evidence type="ECO:0000256" key="13">
    <source>
        <dbReference type="ARBA" id="ARBA00023136"/>
    </source>
</evidence>
<dbReference type="InterPro" id="IPR035965">
    <property type="entry name" value="PAS-like_dom_sf"/>
</dbReference>
<evidence type="ECO:0000256" key="6">
    <source>
        <dbReference type="ARBA" id="ARBA00022679"/>
    </source>
</evidence>
<evidence type="ECO:0000256" key="12">
    <source>
        <dbReference type="ARBA" id="ARBA00023012"/>
    </source>
</evidence>
<feature type="coiled-coil region" evidence="14">
    <location>
        <begin position="449"/>
        <end position="480"/>
    </location>
</feature>
<keyword evidence="9" id="KW-0418">Kinase</keyword>
<dbReference type="Pfam" id="PF23846">
    <property type="entry name" value="Cache_WalK"/>
    <property type="match status" value="1"/>
</dbReference>
<evidence type="ECO:0000313" key="19">
    <source>
        <dbReference type="EMBL" id="QSZ27088.1"/>
    </source>
</evidence>
<evidence type="ECO:0000256" key="3">
    <source>
        <dbReference type="ARBA" id="ARBA00012438"/>
    </source>
</evidence>
<evidence type="ECO:0000256" key="1">
    <source>
        <dbReference type="ARBA" id="ARBA00000085"/>
    </source>
</evidence>
<keyword evidence="6" id="KW-0808">Transferase</keyword>
<name>A0A975AVB0_9THEO</name>
<dbReference type="InterPro" id="IPR036890">
    <property type="entry name" value="HATPase_C_sf"/>
</dbReference>
<dbReference type="GO" id="GO:0005524">
    <property type="term" value="F:ATP binding"/>
    <property type="evidence" value="ECO:0007669"/>
    <property type="project" value="UniProtKB-KW"/>
</dbReference>
<feature type="domain" description="Histidine kinase" evidence="16">
    <location>
        <begin position="379"/>
        <end position="594"/>
    </location>
</feature>
<dbReference type="GO" id="GO:0016036">
    <property type="term" value="P:cellular response to phosphate starvation"/>
    <property type="evidence" value="ECO:0007669"/>
    <property type="project" value="TreeGrafter"/>
</dbReference>
<dbReference type="EC" id="2.7.13.3" evidence="3"/>
<evidence type="ECO:0000259" key="17">
    <source>
        <dbReference type="PROSITE" id="PS50112"/>
    </source>
</evidence>
<dbReference type="GO" id="GO:0005886">
    <property type="term" value="C:plasma membrane"/>
    <property type="evidence" value="ECO:0007669"/>
    <property type="project" value="UniProtKB-SubCell"/>
</dbReference>
<dbReference type="InterPro" id="IPR036097">
    <property type="entry name" value="HisK_dim/P_sf"/>
</dbReference>
<dbReference type="PROSITE" id="PS50885">
    <property type="entry name" value="HAMP"/>
    <property type="match status" value="1"/>
</dbReference>
<dbReference type="CDD" id="cd18773">
    <property type="entry name" value="PDC1_HK_sensor"/>
    <property type="match status" value="1"/>
</dbReference>
<dbReference type="SMART" id="SM00387">
    <property type="entry name" value="HATPase_c"/>
    <property type="match status" value="1"/>
</dbReference>